<accession>A0ABT7ZZ44</accession>
<evidence type="ECO:0008006" key="3">
    <source>
        <dbReference type="Google" id="ProtNLM"/>
    </source>
</evidence>
<proteinExistence type="predicted"/>
<protein>
    <recommendedName>
        <fullName evidence="3">Lipoprotein</fullName>
    </recommendedName>
</protein>
<organism evidence="1 2">
    <name type="scientific">Winogradskyella bathintestinalis</name>
    <dbReference type="NCBI Taxonomy" id="3035208"/>
    <lineage>
        <taxon>Bacteria</taxon>
        <taxon>Pseudomonadati</taxon>
        <taxon>Bacteroidota</taxon>
        <taxon>Flavobacteriia</taxon>
        <taxon>Flavobacteriales</taxon>
        <taxon>Flavobacteriaceae</taxon>
        <taxon>Winogradskyella</taxon>
    </lineage>
</organism>
<sequence>MNYLKFTIALILTLTIFSCTNNEIVENEESTHIYKSEKVNFTQIINNRMGNKSKSTKDSDDYIHSEFETTMNIPENLSDNELDDFIMENQNSIDGTLRYLINDNDYITIEIVNGIQSSAKTNKNNFLRQDYPCTYDGIQDCVQHAVYEEWSTYTALKCAFTGGTACIIDEAISCAEENCL</sequence>
<gene>
    <name evidence="1" type="ORF">QMA06_16270</name>
</gene>
<dbReference type="Proteomes" id="UP001231197">
    <property type="component" value="Unassembled WGS sequence"/>
</dbReference>
<evidence type="ECO:0000313" key="2">
    <source>
        <dbReference type="Proteomes" id="UP001231197"/>
    </source>
</evidence>
<dbReference type="EMBL" id="JASDDK010000020">
    <property type="protein sequence ID" value="MDN3494278.1"/>
    <property type="molecule type" value="Genomic_DNA"/>
</dbReference>
<name>A0ABT7ZZ44_9FLAO</name>
<dbReference type="PROSITE" id="PS51257">
    <property type="entry name" value="PROKAR_LIPOPROTEIN"/>
    <property type="match status" value="1"/>
</dbReference>
<evidence type="ECO:0000313" key="1">
    <source>
        <dbReference type="EMBL" id="MDN3494278.1"/>
    </source>
</evidence>
<reference evidence="1 2" key="1">
    <citation type="journal article" date="2023" name="Int. J. Syst. Evol. Microbiol.">
        <title>Winogradskyella bathintestinalis sp. nov., isolated from the intestine of the deep-sea loosejaw dragonfish, Malacosteus niger.</title>
        <authorList>
            <person name="Uniacke-Lowe S."/>
            <person name="Johnson C.N."/>
            <person name="Stanton C."/>
            <person name="Hill C."/>
            <person name="Ross P."/>
        </authorList>
    </citation>
    <scope>NUCLEOTIDE SEQUENCE [LARGE SCALE GENOMIC DNA]</scope>
    <source>
        <strain evidence="1 2">APC 3343</strain>
    </source>
</reference>
<dbReference type="RefSeq" id="WP_290207978.1">
    <property type="nucleotide sequence ID" value="NZ_JASDDK010000020.1"/>
</dbReference>
<keyword evidence="2" id="KW-1185">Reference proteome</keyword>
<comment type="caution">
    <text evidence="1">The sequence shown here is derived from an EMBL/GenBank/DDBJ whole genome shotgun (WGS) entry which is preliminary data.</text>
</comment>